<proteinExistence type="predicted"/>
<dbReference type="VEuPathDB" id="FungiDB:BD410DRAFT_755452"/>
<dbReference type="OrthoDB" id="2538345at2759"/>
<keyword evidence="3" id="KW-1185">Reference proteome</keyword>
<evidence type="ECO:0000256" key="1">
    <source>
        <dbReference type="SAM" id="MobiDB-lite"/>
    </source>
</evidence>
<reference evidence="2 3" key="1">
    <citation type="submission" date="2018-06" db="EMBL/GenBank/DDBJ databases">
        <title>A transcriptomic atlas of mushroom development highlights an independent origin of complex multicellularity.</title>
        <authorList>
            <consortium name="DOE Joint Genome Institute"/>
            <person name="Krizsan K."/>
            <person name="Almasi E."/>
            <person name="Merenyi Z."/>
            <person name="Sahu N."/>
            <person name="Viragh M."/>
            <person name="Koszo T."/>
            <person name="Mondo S."/>
            <person name="Kiss B."/>
            <person name="Balint B."/>
            <person name="Kues U."/>
            <person name="Barry K."/>
            <person name="Hegedus J.C."/>
            <person name="Henrissat B."/>
            <person name="Johnson J."/>
            <person name="Lipzen A."/>
            <person name="Ohm R."/>
            <person name="Nagy I."/>
            <person name="Pangilinan J."/>
            <person name="Yan J."/>
            <person name="Xiong Y."/>
            <person name="Grigoriev I.V."/>
            <person name="Hibbett D.S."/>
            <person name="Nagy L.G."/>
        </authorList>
    </citation>
    <scope>NUCLEOTIDE SEQUENCE [LARGE SCALE GENOMIC DNA]</scope>
    <source>
        <strain evidence="2 3">SZMC22713</strain>
    </source>
</reference>
<gene>
    <name evidence="2" type="ORF">BD410DRAFT_755452</name>
</gene>
<name>A0A4Y7PPM3_9AGAM</name>
<protein>
    <submittedName>
        <fullName evidence="2">Uncharacterized protein</fullName>
    </submittedName>
</protein>
<dbReference type="PANTHER" id="PTHR34689:SF1">
    <property type="entry name" value="NUCLEIC ACID-BINDING PROTEIN"/>
    <property type="match status" value="1"/>
</dbReference>
<dbReference type="PANTHER" id="PTHR34689">
    <property type="entry name" value="NUCLEIC ACID-BINDING PROTEIN"/>
    <property type="match status" value="1"/>
</dbReference>
<feature type="compositionally biased region" description="Basic and acidic residues" evidence="1">
    <location>
        <begin position="73"/>
        <end position="91"/>
    </location>
</feature>
<feature type="compositionally biased region" description="Basic and acidic residues" evidence="1">
    <location>
        <begin position="8"/>
        <end position="23"/>
    </location>
</feature>
<accession>A0A4Y7PPM3</accession>
<dbReference type="STRING" id="50990.A0A4Y7PPM3"/>
<evidence type="ECO:0000313" key="2">
    <source>
        <dbReference type="EMBL" id="TDL16430.1"/>
    </source>
</evidence>
<organism evidence="2 3">
    <name type="scientific">Rickenella mellea</name>
    <dbReference type="NCBI Taxonomy" id="50990"/>
    <lineage>
        <taxon>Eukaryota</taxon>
        <taxon>Fungi</taxon>
        <taxon>Dikarya</taxon>
        <taxon>Basidiomycota</taxon>
        <taxon>Agaricomycotina</taxon>
        <taxon>Agaricomycetes</taxon>
        <taxon>Hymenochaetales</taxon>
        <taxon>Rickenellaceae</taxon>
        <taxon>Rickenella</taxon>
    </lineage>
</organism>
<evidence type="ECO:0000313" key="3">
    <source>
        <dbReference type="Proteomes" id="UP000294933"/>
    </source>
</evidence>
<sequence>MAPSSSTDKYRRDRSPDRREGRAGRSRSPSRRDRVERTTRDDRGRERRSRSRSPPRRRSSRSRSDSQARSPRRLRDRDRSPRSRSRSNDRHNTKKRRSRSVSSSSDDDRDEDRHRKRRKDKHHRRSRSRSRDRKDKKKDKKDRKDKKDKKKKKKGAVTGQWGLHGIIGETDIYNKEAEFRTWLVEERKINPETMSKDLNKKEFARFMEDYNTATLPHEKYYDMSKYEHRMSLMRNGETLPPPDDGYDPNADMAAISSAHKRVSGPRESYLSKEELMELRRVQNERIQIGKMKLLGMDIKQSTGVRMDGNMFED</sequence>
<dbReference type="Proteomes" id="UP000294933">
    <property type="component" value="Unassembled WGS sequence"/>
</dbReference>
<feature type="region of interest" description="Disordered" evidence="1">
    <location>
        <begin position="1"/>
        <end position="157"/>
    </location>
</feature>
<feature type="compositionally biased region" description="Basic residues" evidence="1">
    <location>
        <begin position="114"/>
        <end position="155"/>
    </location>
</feature>
<dbReference type="AlphaFoldDB" id="A0A4Y7PPM3"/>
<dbReference type="EMBL" id="ML170243">
    <property type="protein sequence ID" value="TDL16430.1"/>
    <property type="molecule type" value="Genomic_DNA"/>
</dbReference>
<feature type="compositionally biased region" description="Basic residues" evidence="1">
    <location>
        <begin position="46"/>
        <end position="61"/>
    </location>
</feature>
<feature type="compositionally biased region" description="Basic and acidic residues" evidence="1">
    <location>
        <begin position="30"/>
        <end position="45"/>
    </location>
</feature>